<proteinExistence type="evidence at transcript level"/>
<reference evidence="1" key="1">
    <citation type="journal article" date="2009" name="PLoS Genet.">
        <title>Sequencing, mapping, and analysis of 27,455 maize full-length cDNAs.</title>
        <authorList>
            <person name="Soderlund C."/>
            <person name="Descour A."/>
            <person name="Kudrna D."/>
            <person name="Bomhoff M."/>
            <person name="Boyd L."/>
            <person name="Currie J."/>
            <person name="Angelova A."/>
            <person name="Collura K."/>
            <person name="Wissotski M."/>
            <person name="Ashley E."/>
            <person name="Morrow D."/>
            <person name="Fernandes J."/>
            <person name="Walbot V."/>
            <person name="Yu Y."/>
        </authorList>
    </citation>
    <scope>NUCLEOTIDE SEQUENCE</scope>
    <source>
        <strain evidence="1">B73</strain>
    </source>
</reference>
<protein>
    <submittedName>
        <fullName evidence="1">Uncharacterized protein</fullName>
    </submittedName>
</protein>
<organism evidence="1">
    <name type="scientific">Zea mays</name>
    <name type="common">Maize</name>
    <dbReference type="NCBI Taxonomy" id="4577"/>
    <lineage>
        <taxon>Eukaryota</taxon>
        <taxon>Viridiplantae</taxon>
        <taxon>Streptophyta</taxon>
        <taxon>Embryophyta</taxon>
        <taxon>Tracheophyta</taxon>
        <taxon>Spermatophyta</taxon>
        <taxon>Magnoliopsida</taxon>
        <taxon>Liliopsida</taxon>
        <taxon>Poales</taxon>
        <taxon>Poaceae</taxon>
        <taxon>PACMAD clade</taxon>
        <taxon>Panicoideae</taxon>
        <taxon>Andropogonodae</taxon>
        <taxon>Andropogoneae</taxon>
        <taxon>Tripsacinae</taxon>
        <taxon>Zea</taxon>
    </lineage>
</organism>
<reference evidence="1" key="2">
    <citation type="submission" date="2012-06" db="EMBL/GenBank/DDBJ databases">
        <authorList>
            <person name="Yu Y."/>
            <person name="Currie J."/>
            <person name="Lomeli R."/>
            <person name="Angelova A."/>
            <person name="Collura K."/>
            <person name="Wissotski M."/>
            <person name="Campos D."/>
            <person name="Kudrna D."/>
            <person name="Golser W."/>
            <person name="Ashely E."/>
            <person name="Descour A."/>
            <person name="Fernandes J."/>
            <person name="Soderlund C."/>
            <person name="Walbot V."/>
        </authorList>
    </citation>
    <scope>NUCLEOTIDE SEQUENCE</scope>
    <source>
        <strain evidence="1">B73</strain>
    </source>
</reference>
<accession>C0HIV9</accession>
<dbReference type="EMBL" id="BT062265">
    <property type="protein sequence ID" value="ACN26962.1"/>
    <property type="molecule type" value="mRNA"/>
</dbReference>
<dbReference type="AlphaFoldDB" id="C0HIV9"/>
<sequence>MFKQQTTCDPKYYSLIDQALDDLIWYIVEINLSFVQTSKSLPSCKISYNNRPNS</sequence>
<name>C0HIV9_MAIZE</name>
<evidence type="ECO:0000313" key="1">
    <source>
        <dbReference type="EMBL" id="ACN26962.1"/>
    </source>
</evidence>